<dbReference type="GO" id="GO:0003700">
    <property type="term" value="F:DNA-binding transcription factor activity"/>
    <property type="evidence" value="ECO:0007669"/>
    <property type="project" value="InterPro"/>
</dbReference>
<dbReference type="InterPro" id="IPR036390">
    <property type="entry name" value="WH_DNA-bd_sf"/>
</dbReference>
<comment type="caution">
    <text evidence="6">The sequence shown here is derived from an EMBL/GenBank/DDBJ whole genome shotgun (WGS) entry which is preliminary data.</text>
</comment>
<feature type="domain" description="HTH lysR-type" evidence="5">
    <location>
        <begin position="1"/>
        <end position="58"/>
    </location>
</feature>
<dbReference type="SUPFAM" id="SSF53850">
    <property type="entry name" value="Periplasmic binding protein-like II"/>
    <property type="match status" value="1"/>
</dbReference>
<dbReference type="FunFam" id="1.10.10.10:FF:000001">
    <property type="entry name" value="LysR family transcriptional regulator"/>
    <property type="match status" value="1"/>
</dbReference>
<evidence type="ECO:0000259" key="5">
    <source>
        <dbReference type="PROSITE" id="PS50931"/>
    </source>
</evidence>
<dbReference type="Pfam" id="PF00126">
    <property type="entry name" value="HTH_1"/>
    <property type="match status" value="1"/>
</dbReference>
<evidence type="ECO:0000313" key="6">
    <source>
        <dbReference type="EMBL" id="NYG53878.1"/>
    </source>
</evidence>
<gene>
    <name evidence="6" type="ORF">BJ989_000182</name>
</gene>
<dbReference type="GO" id="GO:0032993">
    <property type="term" value="C:protein-DNA complex"/>
    <property type="evidence" value="ECO:0007669"/>
    <property type="project" value="TreeGrafter"/>
</dbReference>
<keyword evidence="7" id="KW-1185">Reference proteome</keyword>
<dbReference type="InterPro" id="IPR036388">
    <property type="entry name" value="WH-like_DNA-bd_sf"/>
</dbReference>
<evidence type="ECO:0000256" key="4">
    <source>
        <dbReference type="ARBA" id="ARBA00023163"/>
    </source>
</evidence>
<dbReference type="EMBL" id="JACCAC010000001">
    <property type="protein sequence ID" value="NYG53878.1"/>
    <property type="molecule type" value="Genomic_DNA"/>
</dbReference>
<dbReference type="CDD" id="cd08414">
    <property type="entry name" value="PBP2_LTTR_aromatics_like"/>
    <property type="match status" value="1"/>
</dbReference>
<dbReference type="AlphaFoldDB" id="A0A7Y9UJ59"/>
<sequence length="299" mass="31858">MELRHLRSFVVLAEERHFGRAAARLHIAQPALSQQLQQLEREVGVRLVDRSTRRVELTEAGRLLEGRAHEVLGTVARAVDELALLAAGRLGRVTVGLVGTATYDVLPRLAHEARRHLPEVDLDLRGEVLAPRLLADVQSGVLDLAVLRPGPGAAAPDLVVETLRREPLVALLPAAHPRAGQAEVALADLADEPFVVHPSGARSTMHARVLEACARAGFRPRELREVAETATLAVVVAAGDGVALVPASVQALRLDGVVPLPLAPGPEGPECVDLALARRPDASPATLQVARLLRELLDA</sequence>
<dbReference type="Pfam" id="PF03466">
    <property type="entry name" value="LysR_substrate"/>
    <property type="match status" value="1"/>
</dbReference>
<reference evidence="6 7" key="1">
    <citation type="submission" date="2020-07" db="EMBL/GenBank/DDBJ databases">
        <title>Sequencing the genomes of 1000 actinobacteria strains.</title>
        <authorList>
            <person name="Klenk H.-P."/>
        </authorList>
    </citation>
    <scope>NUCLEOTIDE SEQUENCE [LARGE SCALE GENOMIC DNA]</scope>
    <source>
        <strain evidence="6 7">DSM 24552</strain>
    </source>
</reference>
<dbReference type="PANTHER" id="PTHR30346">
    <property type="entry name" value="TRANSCRIPTIONAL DUAL REGULATOR HCAR-RELATED"/>
    <property type="match status" value="1"/>
</dbReference>
<dbReference type="Gene3D" id="3.40.190.10">
    <property type="entry name" value="Periplasmic binding protein-like II"/>
    <property type="match status" value="2"/>
</dbReference>
<dbReference type="InterPro" id="IPR005119">
    <property type="entry name" value="LysR_subst-bd"/>
</dbReference>
<dbReference type="PRINTS" id="PR00039">
    <property type="entry name" value="HTHLYSR"/>
</dbReference>
<dbReference type="Gene3D" id="1.10.10.10">
    <property type="entry name" value="Winged helix-like DNA-binding domain superfamily/Winged helix DNA-binding domain"/>
    <property type="match status" value="1"/>
</dbReference>
<dbReference type="Proteomes" id="UP000544110">
    <property type="component" value="Unassembled WGS sequence"/>
</dbReference>
<dbReference type="PANTHER" id="PTHR30346:SF28">
    <property type="entry name" value="HTH-TYPE TRANSCRIPTIONAL REGULATOR CYNR"/>
    <property type="match status" value="1"/>
</dbReference>
<keyword evidence="3 6" id="KW-0238">DNA-binding</keyword>
<accession>A0A7Y9UJ59</accession>
<proteinExistence type="inferred from homology"/>
<keyword evidence="2" id="KW-0805">Transcription regulation</keyword>
<keyword evidence="4" id="KW-0804">Transcription</keyword>
<evidence type="ECO:0000256" key="1">
    <source>
        <dbReference type="ARBA" id="ARBA00009437"/>
    </source>
</evidence>
<dbReference type="SUPFAM" id="SSF46785">
    <property type="entry name" value="Winged helix' DNA-binding domain"/>
    <property type="match status" value="1"/>
</dbReference>
<protein>
    <submittedName>
        <fullName evidence="6">DNA-binding transcriptional LysR family regulator</fullName>
    </submittedName>
</protein>
<organism evidence="6 7">
    <name type="scientific">Nocardioides perillae</name>
    <dbReference type="NCBI Taxonomy" id="1119534"/>
    <lineage>
        <taxon>Bacteria</taxon>
        <taxon>Bacillati</taxon>
        <taxon>Actinomycetota</taxon>
        <taxon>Actinomycetes</taxon>
        <taxon>Propionibacteriales</taxon>
        <taxon>Nocardioidaceae</taxon>
        <taxon>Nocardioides</taxon>
    </lineage>
</organism>
<dbReference type="GO" id="GO:0003677">
    <property type="term" value="F:DNA binding"/>
    <property type="evidence" value="ECO:0007669"/>
    <property type="project" value="UniProtKB-KW"/>
</dbReference>
<dbReference type="RefSeq" id="WP_179516618.1">
    <property type="nucleotide sequence ID" value="NZ_JACCAC010000001.1"/>
</dbReference>
<evidence type="ECO:0000313" key="7">
    <source>
        <dbReference type="Proteomes" id="UP000544110"/>
    </source>
</evidence>
<comment type="similarity">
    <text evidence="1">Belongs to the LysR transcriptional regulatory family.</text>
</comment>
<evidence type="ECO:0000256" key="2">
    <source>
        <dbReference type="ARBA" id="ARBA00023015"/>
    </source>
</evidence>
<dbReference type="InterPro" id="IPR000847">
    <property type="entry name" value="LysR_HTH_N"/>
</dbReference>
<dbReference type="PROSITE" id="PS50931">
    <property type="entry name" value="HTH_LYSR"/>
    <property type="match status" value="1"/>
</dbReference>
<evidence type="ECO:0000256" key="3">
    <source>
        <dbReference type="ARBA" id="ARBA00023125"/>
    </source>
</evidence>
<name>A0A7Y9UJ59_9ACTN</name>